<organism evidence="2 3">
    <name type="scientific">Candidatus Woesebacteria bacterium GW2011_GWA1_39_21</name>
    <dbReference type="NCBI Taxonomy" id="1618550"/>
    <lineage>
        <taxon>Bacteria</taxon>
        <taxon>Candidatus Woeseibacteriota</taxon>
    </lineage>
</organism>
<evidence type="ECO:0000313" key="2">
    <source>
        <dbReference type="EMBL" id="KKR11275.1"/>
    </source>
</evidence>
<reference evidence="2 3" key="1">
    <citation type="journal article" date="2015" name="Nature">
        <title>rRNA introns, odd ribosomes, and small enigmatic genomes across a large radiation of phyla.</title>
        <authorList>
            <person name="Brown C.T."/>
            <person name="Hug L.A."/>
            <person name="Thomas B.C."/>
            <person name="Sharon I."/>
            <person name="Castelle C.J."/>
            <person name="Singh A."/>
            <person name="Wilkins M.J."/>
            <person name="Williams K.H."/>
            <person name="Banfield J.F."/>
        </authorList>
    </citation>
    <scope>NUCLEOTIDE SEQUENCE [LARGE SCALE GENOMIC DNA]</scope>
</reference>
<keyword evidence="1" id="KW-1133">Transmembrane helix</keyword>
<evidence type="ECO:0000256" key="1">
    <source>
        <dbReference type="SAM" id="Phobius"/>
    </source>
</evidence>
<dbReference type="Proteomes" id="UP000034246">
    <property type="component" value="Unassembled WGS sequence"/>
</dbReference>
<feature type="transmembrane region" description="Helical" evidence="1">
    <location>
        <begin position="7"/>
        <end position="27"/>
    </location>
</feature>
<dbReference type="AlphaFoldDB" id="A0A0G0QLL5"/>
<evidence type="ECO:0000313" key="3">
    <source>
        <dbReference type="Proteomes" id="UP000034246"/>
    </source>
</evidence>
<comment type="caution">
    <text evidence="2">The sequence shown here is derived from an EMBL/GenBank/DDBJ whole genome shotgun (WGS) entry which is preliminary data.</text>
</comment>
<name>A0A0G0QLL5_9BACT</name>
<dbReference type="STRING" id="1618550.UT39_C0009G0035"/>
<protein>
    <submittedName>
        <fullName evidence="2">Uncharacterized protein</fullName>
    </submittedName>
</protein>
<keyword evidence="1" id="KW-0812">Transmembrane</keyword>
<dbReference type="EMBL" id="LBWP01000009">
    <property type="protein sequence ID" value="KKR11275.1"/>
    <property type="molecule type" value="Genomic_DNA"/>
</dbReference>
<keyword evidence="1" id="KW-0472">Membrane</keyword>
<proteinExistence type="predicted"/>
<gene>
    <name evidence="2" type="ORF">UT39_C0009G0035</name>
</gene>
<sequence>MKKNLKTLYVAIAILIFIVFIIVFISLKNNKLLSYNGITPSKSSKNDLLQTLGQPDQISTESGTTYEYKTNSPVRNDKYFLNDKDKVNLIKEIITSKDNIKFSDLIKKYGNSYTLLYGPDAQTGFNLYVYLEAGVAFIGNKNTEDVIEIWYFPKTDVQNFIKSYAPDYSFSYVFRQN</sequence>
<accession>A0A0G0QLL5</accession>